<dbReference type="Proteomes" id="UP000435187">
    <property type="component" value="Unassembled WGS sequence"/>
</dbReference>
<organism evidence="1 2">
    <name type="scientific">Gracilibacillus thailandensis</name>
    <dbReference type="NCBI Taxonomy" id="563735"/>
    <lineage>
        <taxon>Bacteria</taxon>
        <taxon>Bacillati</taxon>
        <taxon>Bacillota</taxon>
        <taxon>Bacilli</taxon>
        <taxon>Bacillales</taxon>
        <taxon>Bacillaceae</taxon>
        <taxon>Gracilibacillus</taxon>
    </lineage>
</organism>
<reference evidence="1 2" key="1">
    <citation type="submission" date="2019-10" db="EMBL/GenBank/DDBJ databases">
        <title>Gracilibacillus salitolerans sp. nov., a moderate halophile isolated from a saline soil in northwest China.</title>
        <authorList>
            <person name="Gan L."/>
        </authorList>
    </citation>
    <scope>NUCLEOTIDE SEQUENCE [LARGE SCALE GENOMIC DNA]</scope>
    <source>
        <strain evidence="1 2">TP2-8</strain>
    </source>
</reference>
<evidence type="ECO:0000313" key="2">
    <source>
        <dbReference type="Proteomes" id="UP000435187"/>
    </source>
</evidence>
<dbReference type="AlphaFoldDB" id="A0A6N7QVF7"/>
<keyword evidence="2" id="KW-1185">Reference proteome</keyword>
<sequence>MKIKECLNIAIEENYPSLQALIMLVVFDKKTLTLDQDMKELDFYVQDRFRDRMNPLITEMKEKIPDKEDLYEVLYDGHVYLIKAKTLDDLKSFCFMNGIQIEKWNVRPRDYLYHMDGRDVKVSDLLELKGKMVGMYQCQFKDF</sequence>
<accession>A0A6N7QVF7</accession>
<name>A0A6N7QVF7_9BACI</name>
<comment type="caution">
    <text evidence="1">The sequence shown here is derived from an EMBL/GenBank/DDBJ whole genome shotgun (WGS) entry which is preliminary data.</text>
</comment>
<dbReference type="EMBL" id="WJEE01000002">
    <property type="protein sequence ID" value="MRI65132.1"/>
    <property type="molecule type" value="Genomic_DNA"/>
</dbReference>
<gene>
    <name evidence="1" type="ORF">GH885_02065</name>
</gene>
<protein>
    <submittedName>
        <fullName evidence="1">Uncharacterized protein</fullName>
    </submittedName>
</protein>
<evidence type="ECO:0000313" key="1">
    <source>
        <dbReference type="EMBL" id="MRI65132.1"/>
    </source>
</evidence>
<proteinExistence type="predicted"/>
<dbReference type="RefSeq" id="WP_153833998.1">
    <property type="nucleotide sequence ID" value="NZ_JBHUMW010000105.1"/>
</dbReference>